<evidence type="ECO:0000313" key="3">
    <source>
        <dbReference type="Proteomes" id="UP000010077"/>
    </source>
</evidence>
<evidence type="ECO:0000313" key="2">
    <source>
        <dbReference type="EMBL" id="AFX99656.1"/>
    </source>
</evidence>
<feature type="transmembrane region" description="Helical" evidence="1">
    <location>
        <begin position="20"/>
        <end position="45"/>
    </location>
</feature>
<keyword evidence="1" id="KW-0472">Membrane</keyword>
<keyword evidence="1" id="KW-1133">Transmembrane helix</keyword>
<evidence type="ECO:0000256" key="1">
    <source>
        <dbReference type="SAM" id="Phobius"/>
    </source>
</evidence>
<dbReference type="EMBL" id="CP003539">
    <property type="protein sequence ID" value="AFX99656.1"/>
    <property type="molecule type" value="Genomic_DNA"/>
</dbReference>
<name>K7ZDM4_9PROT</name>
<keyword evidence="1" id="KW-0812">Transmembrane</keyword>
<gene>
    <name evidence="2" type="ORF">A1OE_1487</name>
</gene>
<dbReference type="AlphaFoldDB" id="K7ZDM4"/>
<dbReference type="Proteomes" id="UP000010077">
    <property type="component" value="Chromosome"/>
</dbReference>
<organism evidence="2 3">
    <name type="scientific">Candidatus Endolissoclinum faulkneri L2</name>
    <dbReference type="NCBI Taxonomy" id="1193729"/>
    <lineage>
        <taxon>Bacteria</taxon>
        <taxon>Pseudomonadati</taxon>
        <taxon>Pseudomonadota</taxon>
        <taxon>Alphaproteobacteria</taxon>
        <taxon>Rhodospirillales</taxon>
        <taxon>Rhodospirillaceae</taxon>
        <taxon>Candidatus Endolissoclinum</taxon>
    </lineage>
</organism>
<reference evidence="2 3" key="1">
    <citation type="journal article" date="2012" name="Proc. Natl. Acad. Sci. U.S.A.">
        <title>Genome streamlining and chemical defense in a coral reef symbiosis.</title>
        <authorList>
            <person name="Kwan J.C."/>
            <person name="Donia M.S."/>
            <person name="Han A.W."/>
            <person name="Hirose E."/>
            <person name="Haygood M.G."/>
            <person name="Schmidt E.W."/>
        </authorList>
    </citation>
    <scope>NUCLEOTIDE SEQUENCE [LARGE SCALE GENOMIC DNA]</scope>
    <source>
        <strain evidence="2 3">L2</strain>
    </source>
</reference>
<dbReference type="HOGENOM" id="CLU_2895583_0_0_5"/>
<accession>K7ZDM4</accession>
<dbReference type="KEGG" id="thal:A1OE_1487"/>
<protein>
    <submittedName>
        <fullName evidence="2">Uncharacterized protein</fullName>
    </submittedName>
</protein>
<sequence>MRIVQAINFDLDYCQCKKGFFKLALAIYTTLAVCINTVFTILISIKILPATLEKCNIICHIL</sequence>
<proteinExistence type="predicted"/>
<keyword evidence="3" id="KW-1185">Reference proteome</keyword>